<evidence type="ECO:0000256" key="3">
    <source>
        <dbReference type="ARBA" id="ARBA00022679"/>
    </source>
</evidence>
<comment type="subcellular location">
    <subcellularLocation>
        <location evidence="1">Mitochondrion</location>
    </subcellularLocation>
</comment>
<protein>
    <recommendedName>
        <fullName evidence="6">rRNA methyltransferase 1, mitochondrial</fullName>
    </recommendedName>
</protein>
<dbReference type="GO" id="GO:0003723">
    <property type="term" value="F:RNA binding"/>
    <property type="evidence" value="ECO:0007669"/>
    <property type="project" value="InterPro"/>
</dbReference>
<dbReference type="EMBL" id="PZQS01000001">
    <property type="protein sequence ID" value="PVD38553.1"/>
    <property type="molecule type" value="Genomic_DNA"/>
</dbReference>
<name>A0A2T7PYQ0_POMCA</name>
<keyword evidence="2" id="KW-0489">Methyltransferase</keyword>
<keyword evidence="4" id="KW-0809">Transit peptide</keyword>
<reference evidence="9 10" key="1">
    <citation type="submission" date="2018-04" db="EMBL/GenBank/DDBJ databases">
        <title>The genome of golden apple snail Pomacea canaliculata provides insight into stress tolerance and invasive adaptation.</title>
        <authorList>
            <person name="Liu C."/>
            <person name="Liu B."/>
            <person name="Ren Y."/>
            <person name="Zhang Y."/>
            <person name="Wang H."/>
            <person name="Li S."/>
            <person name="Jiang F."/>
            <person name="Yin L."/>
            <person name="Zhang G."/>
            <person name="Qian W."/>
            <person name="Fan W."/>
        </authorList>
    </citation>
    <scope>NUCLEOTIDE SEQUENCE [LARGE SCALE GENOMIC DNA]</scope>
    <source>
        <strain evidence="9">SZHN2017</strain>
        <tissue evidence="9">Muscle</tissue>
    </source>
</reference>
<proteinExistence type="predicted"/>
<evidence type="ECO:0000256" key="6">
    <source>
        <dbReference type="ARBA" id="ARBA00034881"/>
    </source>
</evidence>
<evidence type="ECO:0000256" key="5">
    <source>
        <dbReference type="ARBA" id="ARBA00023128"/>
    </source>
</evidence>
<comment type="caution">
    <text evidence="9">The sequence shown here is derived from an EMBL/GenBank/DDBJ whole genome shotgun (WGS) entry which is preliminary data.</text>
</comment>
<evidence type="ECO:0000256" key="4">
    <source>
        <dbReference type="ARBA" id="ARBA00022946"/>
    </source>
</evidence>
<evidence type="ECO:0000313" key="9">
    <source>
        <dbReference type="EMBL" id="PVD38553.1"/>
    </source>
</evidence>
<dbReference type="OrthoDB" id="270651at2759"/>
<evidence type="ECO:0000259" key="7">
    <source>
        <dbReference type="Pfam" id="PF00588"/>
    </source>
</evidence>
<keyword evidence="10" id="KW-1185">Reference proteome</keyword>
<dbReference type="Pfam" id="PF08032">
    <property type="entry name" value="SpoU_sub_bind"/>
    <property type="match status" value="1"/>
</dbReference>
<feature type="domain" description="tRNA/rRNA methyltransferase SpoU type" evidence="7">
    <location>
        <begin position="68"/>
        <end position="178"/>
    </location>
</feature>
<dbReference type="InterPro" id="IPR001537">
    <property type="entry name" value="SpoU_MeTrfase"/>
</dbReference>
<keyword evidence="3" id="KW-0808">Transferase</keyword>
<keyword evidence="5" id="KW-0496">Mitochondrion</keyword>
<dbReference type="GO" id="GO:0016435">
    <property type="term" value="F:rRNA (guanine) methyltransferase activity"/>
    <property type="evidence" value="ECO:0007669"/>
    <property type="project" value="TreeGrafter"/>
</dbReference>
<evidence type="ECO:0000259" key="8">
    <source>
        <dbReference type="Pfam" id="PF08032"/>
    </source>
</evidence>
<organism evidence="9 10">
    <name type="scientific">Pomacea canaliculata</name>
    <name type="common">Golden apple snail</name>
    <dbReference type="NCBI Taxonomy" id="400727"/>
    <lineage>
        <taxon>Eukaryota</taxon>
        <taxon>Metazoa</taxon>
        <taxon>Spiralia</taxon>
        <taxon>Lophotrochozoa</taxon>
        <taxon>Mollusca</taxon>
        <taxon>Gastropoda</taxon>
        <taxon>Caenogastropoda</taxon>
        <taxon>Architaenioglossa</taxon>
        <taxon>Ampullarioidea</taxon>
        <taxon>Ampullariidae</taxon>
        <taxon>Pomacea</taxon>
    </lineage>
</organism>
<dbReference type="InterPro" id="IPR029028">
    <property type="entry name" value="Alpha/beta_knot_MTases"/>
</dbReference>
<dbReference type="SUPFAM" id="SSF55315">
    <property type="entry name" value="L30e-like"/>
    <property type="match status" value="1"/>
</dbReference>
<sequence>MTKSILQIQTLAKTQGVPVSYVSKSTLTHLSCNRPHQGVCLDAGELVLPECEPEDLAQRKLSNDSKQLWLLLHNVQDPMNFGAILRSSYYLGVNQVVVPGSNSYMASPVVSKASSGALEVMNLSCLPTDDDSILRLIKAWQSKGGEVVGTASIETTNGSKLQNLRDYRLTRDTLLIVG</sequence>
<dbReference type="Proteomes" id="UP000245119">
    <property type="component" value="Linkage Group LG1"/>
</dbReference>
<dbReference type="InterPro" id="IPR029064">
    <property type="entry name" value="Ribosomal_eL30-like_sf"/>
</dbReference>
<dbReference type="AlphaFoldDB" id="A0A2T7PYQ0"/>
<dbReference type="InterPro" id="IPR047182">
    <property type="entry name" value="MRM1"/>
</dbReference>
<dbReference type="GO" id="GO:0005739">
    <property type="term" value="C:mitochondrion"/>
    <property type="evidence" value="ECO:0007669"/>
    <property type="project" value="UniProtKB-SubCell"/>
</dbReference>
<dbReference type="Gene3D" id="3.40.1280.10">
    <property type="match status" value="1"/>
</dbReference>
<dbReference type="SUPFAM" id="SSF75217">
    <property type="entry name" value="alpha/beta knot"/>
    <property type="match status" value="1"/>
</dbReference>
<dbReference type="Pfam" id="PF00588">
    <property type="entry name" value="SpoU_methylase"/>
    <property type="match status" value="1"/>
</dbReference>
<dbReference type="InterPro" id="IPR029026">
    <property type="entry name" value="tRNA_m1G_MTases_N"/>
</dbReference>
<dbReference type="InterPro" id="IPR013123">
    <property type="entry name" value="SpoU_subst-bd"/>
</dbReference>
<feature type="domain" description="RNA 2-O ribose methyltransferase substrate binding" evidence="8">
    <location>
        <begin position="5"/>
        <end position="43"/>
    </location>
</feature>
<evidence type="ECO:0000256" key="1">
    <source>
        <dbReference type="ARBA" id="ARBA00004173"/>
    </source>
</evidence>
<evidence type="ECO:0000313" key="10">
    <source>
        <dbReference type="Proteomes" id="UP000245119"/>
    </source>
</evidence>
<accession>A0A2T7PYQ0</accession>
<dbReference type="PANTHER" id="PTHR46103">
    <property type="entry name" value="RRNA METHYLTRANSFERASE 1, MITOCHONDRIAL"/>
    <property type="match status" value="1"/>
</dbReference>
<dbReference type="STRING" id="400727.A0A2T7PYQ0"/>
<dbReference type="Gene3D" id="3.30.1330.30">
    <property type="match status" value="1"/>
</dbReference>
<dbReference type="PANTHER" id="PTHR46103:SF1">
    <property type="entry name" value="RRNA METHYLTRANSFERASE 1, MITOCHONDRIAL"/>
    <property type="match status" value="1"/>
</dbReference>
<evidence type="ECO:0000256" key="2">
    <source>
        <dbReference type="ARBA" id="ARBA00022603"/>
    </source>
</evidence>
<gene>
    <name evidence="9" type="ORF">C0Q70_01169</name>
</gene>